<sequence length="295" mass="32388">MARRYDSRTTIFSPEGRLYQVEYAMEAISNAGAAIGMLCTDGVVLVAEKKITSKLLDTKAVGVRREKMYKLDDHLACAVAGITADANILINTCRATAQRYYFAYQEPMPVEQLVRALCDTKQGYTQFGGQRPFGVSLLYAGWDEHYGFQLYQSDPFVSMKYEQSILPVIITPNNQLSLLCYVCRDEHYGFQLYQSDPSGNYGGWKAVAIGGGHAAAQNLLKTEYKEDTPVSGGIPALIKVLSKSMDSSLTSDKVELATVTRDAATGKVIFKVYESAELQPYLDAANAEKEAAASS</sequence>
<evidence type="ECO:0000313" key="6">
    <source>
        <dbReference type="Proteomes" id="UP001244341"/>
    </source>
</evidence>
<dbReference type="InterPro" id="IPR050115">
    <property type="entry name" value="Proteasome_alpha"/>
</dbReference>
<dbReference type="InterPro" id="IPR001353">
    <property type="entry name" value="Proteasome_sua/b"/>
</dbReference>
<accession>A0ABY8UQQ5</accession>
<organism evidence="5 6">
    <name type="scientific">Tetradesmus obliquus</name>
    <name type="common">Green alga</name>
    <name type="synonym">Acutodesmus obliquus</name>
    <dbReference type="NCBI Taxonomy" id="3088"/>
    <lineage>
        <taxon>Eukaryota</taxon>
        <taxon>Viridiplantae</taxon>
        <taxon>Chlorophyta</taxon>
        <taxon>core chlorophytes</taxon>
        <taxon>Chlorophyceae</taxon>
        <taxon>CS clade</taxon>
        <taxon>Sphaeropleales</taxon>
        <taxon>Scenedesmaceae</taxon>
        <taxon>Tetradesmus</taxon>
    </lineage>
</organism>
<dbReference type="InterPro" id="IPR029055">
    <property type="entry name" value="Ntn_hydrolases_N"/>
</dbReference>
<dbReference type="SUPFAM" id="SSF56235">
    <property type="entry name" value="N-terminal nucleophile aminohydrolases (Ntn hydrolases)"/>
    <property type="match status" value="2"/>
</dbReference>
<evidence type="ECO:0000313" key="5">
    <source>
        <dbReference type="EMBL" id="WIA22606.1"/>
    </source>
</evidence>
<name>A0ABY8UQQ5_TETOB</name>
<dbReference type="EMBL" id="CP126222">
    <property type="protein sequence ID" value="WIA22606.1"/>
    <property type="molecule type" value="Genomic_DNA"/>
</dbReference>
<keyword evidence="6" id="KW-1185">Reference proteome</keyword>
<dbReference type="Pfam" id="PF10584">
    <property type="entry name" value="Proteasome_A_N"/>
    <property type="match status" value="1"/>
</dbReference>
<comment type="subunit">
    <text evidence="3">The 20S proteasome core is composed of 28 subunits that are arranged in four stacked rings, resulting in a barrel-shaped structure. The two end rings are each formed by seven alpha subunits, and the two central rings are each formed by seven beta subunits.</text>
</comment>
<reference evidence="5 6" key="1">
    <citation type="submission" date="2023-05" db="EMBL/GenBank/DDBJ databases">
        <title>A 100% complete, gapless, phased diploid assembly of the Scenedesmus obliquus UTEX 3031 genome.</title>
        <authorList>
            <person name="Biondi T.C."/>
            <person name="Hanschen E.R."/>
            <person name="Kwon T."/>
            <person name="Eng W."/>
            <person name="Kruse C.P.S."/>
            <person name="Koehler S.I."/>
            <person name="Kunde Y."/>
            <person name="Gleasner C.D."/>
            <person name="You Mak K.T."/>
            <person name="Polle J."/>
            <person name="Hovde B.T."/>
            <person name="Starkenburg S.R."/>
        </authorList>
    </citation>
    <scope>NUCLEOTIDE SEQUENCE [LARGE SCALE GENOMIC DNA]</scope>
    <source>
        <strain evidence="5 6">DOE0152z</strain>
    </source>
</reference>
<comment type="similarity">
    <text evidence="2 3">Belongs to the peptidase T1A family.</text>
</comment>
<keyword evidence="3" id="KW-0539">Nucleus</keyword>
<comment type="subcellular location">
    <subcellularLocation>
        <location evidence="3">Cytoplasm</location>
    </subcellularLocation>
    <subcellularLocation>
        <location evidence="3">Nucleus</location>
    </subcellularLocation>
</comment>
<dbReference type="Pfam" id="PF00227">
    <property type="entry name" value="Proteasome"/>
    <property type="match status" value="2"/>
</dbReference>
<dbReference type="PANTHER" id="PTHR11599">
    <property type="entry name" value="PROTEASOME SUBUNIT ALPHA/BETA"/>
    <property type="match status" value="1"/>
</dbReference>
<comment type="function">
    <text evidence="3">The proteasome is a multicatalytic proteinase complex which is characterized by its ability to cleave peptides with Arg, Phe, Tyr, Leu, and Glu adjacent to the leaving group at neutral or slightly basic pH.</text>
</comment>
<evidence type="ECO:0000256" key="3">
    <source>
        <dbReference type="RuleBase" id="RU000551"/>
    </source>
</evidence>
<dbReference type="PROSITE" id="PS00388">
    <property type="entry name" value="PROTEASOME_ALPHA_1"/>
    <property type="match status" value="1"/>
</dbReference>
<evidence type="ECO:0000256" key="2">
    <source>
        <dbReference type="PROSITE-ProRule" id="PRU00808"/>
    </source>
</evidence>
<keyword evidence="1 2" id="KW-0647">Proteasome</keyword>
<dbReference type="SMART" id="SM00948">
    <property type="entry name" value="Proteasome_A_N"/>
    <property type="match status" value="1"/>
</dbReference>
<keyword evidence="3" id="KW-0963">Cytoplasm</keyword>
<evidence type="ECO:0000256" key="1">
    <source>
        <dbReference type="ARBA" id="ARBA00022942"/>
    </source>
</evidence>
<gene>
    <name evidence="5" type="ORF">OEZ85_001033</name>
</gene>
<dbReference type="InterPro" id="IPR023332">
    <property type="entry name" value="Proteasome_alpha-type"/>
</dbReference>
<dbReference type="InterPro" id="IPR000426">
    <property type="entry name" value="Proteasome_asu_N"/>
</dbReference>
<feature type="domain" description="Proteasome alpha-type subunits" evidence="4">
    <location>
        <begin position="5"/>
        <end position="27"/>
    </location>
</feature>
<dbReference type="PROSITE" id="PS51475">
    <property type="entry name" value="PROTEASOME_ALPHA_2"/>
    <property type="match status" value="1"/>
</dbReference>
<dbReference type="Proteomes" id="UP001244341">
    <property type="component" value="Chromosome 15b"/>
</dbReference>
<protein>
    <recommendedName>
        <fullName evidence="3">Proteasome subunit alpha type</fullName>
    </recommendedName>
</protein>
<dbReference type="Gene3D" id="3.60.20.10">
    <property type="entry name" value="Glutamine Phosphoribosylpyrophosphate, subunit 1, domain 1"/>
    <property type="match status" value="2"/>
</dbReference>
<proteinExistence type="inferred from homology"/>
<evidence type="ECO:0000259" key="4">
    <source>
        <dbReference type="PROSITE" id="PS00388"/>
    </source>
</evidence>